<dbReference type="SUPFAM" id="SSF54637">
    <property type="entry name" value="Thioesterase/thiol ester dehydrase-isomerase"/>
    <property type="match status" value="1"/>
</dbReference>
<proteinExistence type="predicted"/>
<protein>
    <submittedName>
        <fullName evidence="1">DUF4442 domain-containing protein</fullName>
    </submittedName>
</protein>
<accession>A0ABV9T1U7</accession>
<evidence type="ECO:0000313" key="2">
    <source>
        <dbReference type="Proteomes" id="UP001595818"/>
    </source>
</evidence>
<dbReference type="Proteomes" id="UP001595818">
    <property type="component" value="Unassembled WGS sequence"/>
</dbReference>
<dbReference type="Pfam" id="PF14539">
    <property type="entry name" value="DUF4442"/>
    <property type="match status" value="1"/>
</dbReference>
<keyword evidence="2" id="KW-1185">Reference proteome</keyword>
<sequence length="149" mass="16679">MLRPLPFFWFMLTKLPSITFWNIRIKQLGKNGCQTILPFTWRTQNPFRSVYFATLAGAAELASGALCMLHLTGKKEYSMLVTDFEATFSKKATGTVSMTCEDGPLLLQTLEKLEKPGDVQTLRMAVTGTNENGDVIGNFAVTWSFKRKG</sequence>
<dbReference type="InterPro" id="IPR027961">
    <property type="entry name" value="DUF4442"/>
</dbReference>
<organism evidence="1 2">
    <name type="scientific">Negadavirga shengliensis</name>
    <dbReference type="NCBI Taxonomy" id="1389218"/>
    <lineage>
        <taxon>Bacteria</taxon>
        <taxon>Pseudomonadati</taxon>
        <taxon>Bacteroidota</taxon>
        <taxon>Cytophagia</taxon>
        <taxon>Cytophagales</taxon>
        <taxon>Cyclobacteriaceae</taxon>
        <taxon>Negadavirga</taxon>
    </lineage>
</organism>
<dbReference type="InterPro" id="IPR029069">
    <property type="entry name" value="HotDog_dom_sf"/>
</dbReference>
<comment type="caution">
    <text evidence="1">The sequence shown here is derived from an EMBL/GenBank/DDBJ whole genome shotgun (WGS) entry which is preliminary data.</text>
</comment>
<gene>
    <name evidence="1" type="ORF">ACFPFU_13445</name>
</gene>
<evidence type="ECO:0000313" key="1">
    <source>
        <dbReference type="EMBL" id="MFC4872695.1"/>
    </source>
</evidence>
<name>A0ABV9T1U7_9BACT</name>
<reference evidence="2" key="1">
    <citation type="journal article" date="2019" name="Int. J. Syst. Evol. Microbiol.">
        <title>The Global Catalogue of Microorganisms (GCM) 10K type strain sequencing project: providing services to taxonomists for standard genome sequencing and annotation.</title>
        <authorList>
            <consortium name="The Broad Institute Genomics Platform"/>
            <consortium name="The Broad Institute Genome Sequencing Center for Infectious Disease"/>
            <person name="Wu L."/>
            <person name="Ma J."/>
        </authorList>
    </citation>
    <scope>NUCLEOTIDE SEQUENCE [LARGE SCALE GENOMIC DNA]</scope>
    <source>
        <strain evidence="2">CGMCC 4.7466</strain>
    </source>
</reference>
<dbReference type="Gene3D" id="3.10.129.10">
    <property type="entry name" value="Hotdog Thioesterase"/>
    <property type="match status" value="1"/>
</dbReference>
<dbReference type="EMBL" id="JBHSJJ010000007">
    <property type="protein sequence ID" value="MFC4872695.1"/>
    <property type="molecule type" value="Genomic_DNA"/>
</dbReference>